<keyword evidence="3" id="KW-1185">Reference proteome</keyword>
<accession>A0ABX0QTS2</accession>
<feature type="signal peptide" evidence="1">
    <location>
        <begin position="1"/>
        <end position="20"/>
    </location>
</feature>
<evidence type="ECO:0008006" key="4">
    <source>
        <dbReference type="Google" id="ProtNLM"/>
    </source>
</evidence>
<comment type="caution">
    <text evidence="2">The sequence shown here is derived from an EMBL/GenBank/DDBJ whole genome shotgun (WGS) entry which is preliminary data.</text>
</comment>
<proteinExistence type="predicted"/>
<sequence length="113" mass="13099">MKTILILASLLFSSHYPAQGDDWKMKTRPAIGEQLTRMITPPHGANSRIQGIVMVQFQINEDFRICRVRVHCNDEAINEHLIRQLTGRKLLVLHSDFLEVHTVRVHFQNSEQL</sequence>
<evidence type="ECO:0000313" key="2">
    <source>
        <dbReference type="EMBL" id="NID13589.1"/>
    </source>
</evidence>
<feature type="chain" id="PRO_5046560907" description="TonB C-terminal domain-containing protein" evidence="1">
    <location>
        <begin position="21"/>
        <end position="113"/>
    </location>
</feature>
<evidence type="ECO:0000256" key="1">
    <source>
        <dbReference type="SAM" id="SignalP"/>
    </source>
</evidence>
<protein>
    <recommendedName>
        <fullName evidence="4">TonB C-terminal domain-containing protein</fullName>
    </recommendedName>
</protein>
<gene>
    <name evidence="2" type="ORF">F7231_25705</name>
</gene>
<dbReference type="EMBL" id="WAEL01000013">
    <property type="protein sequence ID" value="NID13589.1"/>
    <property type="molecule type" value="Genomic_DNA"/>
</dbReference>
<dbReference type="RefSeq" id="WP_166694115.1">
    <property type="nucleotide sequence ID" value="NZ_WAEL01000013.1"/>
</dbReference>
<keyword evidence="1" id="KW-0732">Signal</keyword>
<organism evidence="2 3">
    <name type="scientific">Fibrivirga algicola</name>
    <dbReference type="NCBI Taxonomy" id="2950420"/>
    <lineage>
        <taxon>Bacteria</taxon>
        <taxon>Pseudomonadati</taxon>
        <taxon>Bacteroidota</taxon>
        <taxon>Cytophagia</taxon>
        <taxon>Cytophagales</taxon>
        <taxon>Spirosomataceae</taxon>
        <taxon>Fibrivirga</taxon>
    </lineage>
</organism>
<evidence type="ECO:0000313" key="3">
    <source>
        <dbReference type="Proteomes" id="UP000606008"/>
    </source>
</evidence>
<reference evidence="3" key="2">
    <citation type="submission" date="2023-07" db="EMBL/GenBank/DDBJ databases">
        <authorList>
            <person name="Jung D.-H."/>
        </authorList>
    </citation>
    <scope>NUCLEOTIDE SEQUENCE [LARGE SCALE GENOMIC DNA]</scope>
    <source>
        <strain evidence="3">JA-25</strain>
    </source>
</reference>
<reference evidence="3" key="1">
    <citation type="submission" date="2019-09" db="EMBL/GenBank/DDBJ databases">
        <authorList>
            <person name="Jung D.-H."/>
        </authorList>
    </citation>
    <scope>NUCLEOTIDE SEQUENCE [LARGE SCALE GENOMIC DNA]</scope>
    <source>
        <strain evidence="3">JA-25</strain>
    </source>
</reference>
<dbReference type="Proteomes" id="UP000606008">
    <property type="component" value="Unassembled WGS sequence"/>
</dbReference>
<name>A0ABX0QTS2_9BACT</name>